<dbReference type="PROSITE" id="PS51012">
    <property type="entry name" value="ABC_TM2"/>
    <property type="match status" value="1"/>
</dbReference>
<gene>
    <name evidence="8" type="primary">yadH</name>
    <name evidence="8" type="ORF">NCTC9177_02228</name>
</gene>
<dbReference type="GO" id="GO:0140359">
    <property type="term" value="F:ABC-type transporter activity"/>
    <property type="evidence" value="ECO:0007669"/>
    <property type="project" value="InterPro"/>
</dbReference>
<sequence length="265" mass="29171">MMQLYWVALKSIWTKEIHRFMRIWIQTLVPPVITMTLYFVIFGNLIGSRIGEMHGFTYMQFIVPGLIMMAVITNAYANVASSFFSAKFQRNIEELLVAPVPTHVIIAGYVGGGVARGLCVGILVTAVSLFFVPFQVHSWLFVALTLILTAVLFSLAGLLNAVFAKTFDDISLIPTFVLTPLTYLGGVFYSLTLLPPFLAGAVASESHRLHDQRFPLRLPGYQRCAAGDHLCGAGGLHRRLLSALLVVNPARPRPAQLMFITVSAS</sequence>
<dbReference type="InterPro" id="IPR000412">
    <property type="entry name" value="ABC_2_transport"/>
</dbReference>
<keyword evidence="4 6" id="KW-1133">Transmembrane helix</keyword>
<evidence type="ECO:0000259" key="7">
    <source>
        <dbReference type="PROSITE" id="PS51012"/>
    </source>
</evidence>
<feature type="transmembrane region" description="Helical" evidence="6">
    <location>
        <begin position="139"/>
        <end position="163"/>
    </location>
</feature>
<comment type="subcellular location">
    <subcellularLocation>
        <location evidence="6">Cell inner membrane</location>
        <topology evidence="6">Multi-pass membrane protein</topology>
    </subcellularLocation>
    <subcellularLocation>
        <location evidence="1">Membrane</location>
        <topology evidence="1">Multi-pass membrane protein</topology>
    </subcellularLocation>
</comment>
<dbReference type="InterPro" id="IPR052522">
    <property type="entry name" value="ABC-2_transport_permease"/>
</dbReference>
<evidence type="ECO:0000256" key="4">
    <source>
        <dbReference type="ARBA" id="ARBA00022989"/>
    </source>
</evidence>
<name>A0A7H4MDI2_KLEVA</name>
<organism evidence="8 9">
    <name type="scientific">Klebsiella variicola</name>
    <dbReference type="NCBI Taxonomy" id="244366"/>
    <lineage>
        <taxon>Bacteria</taxon>
        <taxon>Pseudomonadati</taxon>
        <taxon>Pseudomonadota</taxon>
        <taxon>Gammaproteobacteria</taxon>
        <taxon>Enterobacterales</taxon>
        <taxon>Enterobacteriaceae</taxon>
        <taxon>Klebsiella/Raoultella group</taxon>
        <taxon>Klebsiella</taxon>
        <taxon>Klebsiella pneumoniae complex</taxon>
    </lineage>
</organism>
<feature type="transmembrane region" description="Helical" evidence="6">
    <location>
        <begin position="58"/>
        <end position="84"/>
    </location>
</feature>
<comment type="caution">
    <text evidence="8">The sequence shown here is derived from an EMBL/GenBank/DDBJ whole genome shotgun (WGS) entry which is preliminary data.</text>
</comment>
<accession>A0A7H4MDI2</accession>
<reference evidence="8 9" key="1">
    <citation type="submission" date="2018-06" db="EMBL/GenBank/DDBJ databases">
        <authorList>
            <consortium name="Pathogen Informatics"/>
            <person name="Doyle S."/>
        </authorList>
    </citation>
    <scope>NUCLEOTIDE SEQUENCE [LARGE SCALE GENOMIC DNA]</scope>
    <source>
        <strain evidence="8 9">NCTC9177</strain>
    </source>
</reference>
<evidence type="ECO:0000256" key="1">
    <source>
        <dbReference type="ARBA" id="ARBA00004141"/>
    </source>
</evidence>
<evidence type="ECO:0000256" key="6">
    <source>
        <dbReference type="RuleBase" id="RU361157"/>
    </source>
</evidence>
<keyword evidence="6" id="KW-1003">Cell membrane</keyword>
<evidence type="ECO:0000313" key="8">
    <source>
        <dbReference type="EMBL" id="STS88382.1"/>
    </source>
</evidence>
<keyword evidence="5 6" id="KW-0472">Membrane</keyword>
<evidence type="ECO:0000313" key="9">
    <source>
        <dbReference type="Proteomes" id="UP000254545"/>
    </source>
</evidence>
<dbReference type="NCBIfam" id="NF011648">
    <property type="entry name" value="PRK15066.1"/>
    <property type="match status" value="1"/>
</dbReference>
<keyword evidence="3 6" id="KW-0812">Transmembrane</keyword>
<keyword evidence="6" id="KW-0813">Transport</keyword>
<feature type="transmembrane region" description="Helical" evidence="6">
    <location>
        <begin position="104"/>
        <end position="132"/>
    </location>
</feature>
<evidence type="ECO:0000256" key="3">
    <source>
        <dbReference type="ARBA" id="ARBA00022692"/>
    </source>
</evidence>
<evidence type="ECO:0000256" key="5">
    <source>
        <dbReference type="ARBA" id="ARBA00023136"/>
    </source>
</evidence>
<dbReference type="PRINTS" id="PR00164">
    <property type="entry name" value="ABC2TRNSPORT"/>
</dbReference>
<dbReference type="Proteomes" id="UP000254545">
    <property type="component" value="Unassembled WGS sequence"/>
</dbReference>
<dbReference type="GO" id="GO:0043190">
    <property type="term" value="C:ATP-binding cassette (ABC) transporter complex"/>
    <property type="evidence" value="ECO:0007669"/>
    <property type="project" value="InterPro"/>
</dbReference>
<dbReference type="PANTHER" id="PTHR43332:SF2">
    <property type="entry name" value="INNER MEMBRANE TRANSPORT PERMEASE YADH"/>
    <property type="match status" value="1"/>
</dbReference>
<comment type="similarity">
    <text evidence="2 6">Belongs to the ABC-2 integral membrane protein family.</text>
</comment>
<dbReference type="InterPro" id="IPR047817">
    <property type="entry name" value="ABC2_TM_bact-type"/>
</dbReference>
<dbReference type="PANTHER" id="PTHR43332">
    <property type="entry name" value="INNER MEMBRANE TRANSPORT PERMEASE YADH-RELATED"/>
    <property type="match status" value="1"/>
</dbReference>
<evidence type="ECO:0000256" key="2">
    <source>
        <dbReference type="ARBA" id="ARBA00007783"/>
    </source>
</evidence>
<proteinExistence type="inferred from homology"/>
<dbReference type="AlphaFoldDB" id="A0A7H4MDI2"/>
<dbReference type="Pfam" id="PF01061">
    <property type="entry name" value="ABC2_membrane"/>
    <property type="match status" value="1"/>
</dbReference>
<feature type="transmembrane region" description="Helical" evidence="6">
    <location>
        <begin position="23"/>
        <end position="46"/>
    </location>
</feature>
<feature type="domain" description="ABC transmembrane type-2" evidence="7">
    <location>
        <begin position="22"/>
        <end position="262"/>
    </location>
</feature>
<protein>
    <recommendedName>
        <fullName evidence="6">Transport permease protein</fullName>
    </recommendedName>
</protein>
<dbReference type="InterPro" id="IPR013525">
    <property type="entry name" value="ABC2_TM"/>
</dbReference>
<dbReference type="EMBL" id="UGKR01000003">
    <property type="protein sequence ID" value="STS88382.1"/>
    <property type="molecule type" value="Genomic_DNA"/>
</dbReference>
<comment type="caution">
    <text evidence="6">Lacks conserved residue(s) required for the propagation of feature annotation.</text>
</comment>